<evidence type="ECO:0000313" key="2">
    <source>
        <dbReference type="EMBL" id="CAE6521271.1"/>
    </source>
</evidence>
<feature type="compositionally biased region" description="Polar residues" evidence="1">
    <location>
        <begin position="95"/>
        <end position="105"/>
    </location>
</feature>
<evidence type="ECO:0000313" key="3">
    <source>
        <dbReference type="Proteomes" id="UP000663853"/>
    </source>
</evidence>
<name>A0A8H3DD26_9AGAM</name>
<protein>
    <submittedName>
        <fullName evidence="2">Uncharacterized protein</fullName>
    </submittedName>
</protein>
<reference evidence="2" key="1">
    <citation type="submission" date="2021-01" db="EMBL/GenBank/DDBJ databases">
        <authorList>
            <person name="Kaushik A."/>
        </authorList>
    </citation>
    <scope>NUCLEOTIDE SEQUENCE</scope>
    <source>
        <strain evidence="2">AG6-10EEA</strain>
    </source>
</reference>
<comment type="caution">
    <text evidence="2">The sequence shown here is derived from an EMBL/GenBank/DDBJ whole genome shotgun (WGS) entry which is preliminary data.</text>
</comment>
<dbReference type="AlphaFoldDB" id="A0A8H3DD26"/>
<evidence type="ECO:0000256" key="1">
    <source>
        <dbReference type="SAM" id="MobiDB-lite"/>
    </source>
</evidence>
<organism evidence="2 3">
    <name type="scientific">Rhizoctonia solani</name>
    <dbReference type="NCBI Taxonomy" id="456999"/>
    <lineage>
        <taxon>Eukaryota</taxon>
        <taxon>Fungi</taxon>
        <taxon>Dikarya</taxon>
        <taxon>Basidiomycota</taxon>
        <taxon>Agaricomycotina</taxon>
        <taxon>Agaricomycetes</taxon>
        <taxon>Cantharellales</taxon>
        <taxon>Ceratobasidiaceae</taxon>
        <taxon>Rhizoctonia</taxon>
    </lineage>
</organism>
<dbReference type="EMBL" id="CAJMXA010003885">
    <property type="protein sequence ID" value="CAE6521271.1"/>
    <property type="molecule type" value="Genomic_DNA"/>
</dbReference>
<feature type="compositionally biased region" description="Pro residues" evidence="1">
    <location>
        <begin position="79"/>
        <end position="89"/>
    </location>
</feature>
<gene>
    <name evidence="2" type="ORF">RDB_LOCUS148314</name>
</gene>
<dbReference type="Proteomes" id="UP000663853">
    <property type="component" value="Unassembled WGS sequence"/>
</dbReference>
<feature type="compositionally biased region" description="Basic residues" evidence="1">
    <location>
        <begin position="43"/>
        <end position="53"/>
    </location>
</feature>
<feature type="region of interest" description="Disordered" evidence="1">
    <location>
        <begin position="21"/>
        <end position="116"/>
    </location>
</feature>
<proteinExistence type="predicted"/>
<sequence length="259" mass="28230">MIVGMNALIRRSCIYSVRSFSNAAKPGGSGNNNKKYQNGGRKWGQHKSGHKAKPAPEPKPKPKPAPKAALVPKTRPRPTLKPTPKPTPEPVAVSLSESSNPQEQSHIPLPSPNPPLSAYSLSPSKLRALIDLYHSSTSYITPETLSNTIDETFAPRRIAYNTNMRYESYLDLVAQRDELDAEPDRMVPTANELGGRGYGTPDGFAGALSAGTWSTSKAERARMVKAALWGVDPMAKIGLETLMEAKVELDAQEKEQEKK</sequence>
<accession>A0A8H3DD26</accession>